<dbReference type="AlphaFoldDB" id="A0A2S0HW57"/>
<dbReference type="PANTHER" id="PTHR21015">
    <property type="entry name" value="UDP-N-ACETYLGLUCOSAMINE--N-ACETYLMURAMYL-(PENTAPEPTIDE) PYROPHOSPHORYL-UNDECAPRENOL N-ACETYLGLUCOSAMINE TRANSFERASE 1"/>
    <property type="match status" value="1"/>
</dbReference>
<reference evidence="2 3" key="1">
    <citation type="submission" date="2018-02" db="EMBL/GenBank/DDBJ databases">
        <title>Genomic analysis of the strain RR4-38 isolated from a seawater recirculating aquaculture system.</title>
        <authorList>
            <person name="Kim Y.-S."/>
            <person name="Jang Y.H."/>
            <person name="Kim K.-H."/>
        </authorList>
    </citation>
    <scope>NUCLEOTIDE SEQUENCE [LARGE SCALE GENOMIC DNA]</scope>
    <source>
        <strain evidence="2 3">RR4-38</strain>
    </source>
</reference>
<keyword evidence="2" id="KW-0808">Transferase</keyword>
<accession>A0A2S0HW57</accession>
<dbReference type="Pfam" id="PF04101">
    <property type="entry name" value="Glyco_tran_28_C"/>
    <property type="match status" value="1"/>
</dbReference>
<dbReference type="KEGG" id="aue:C5O00_06775"/>
<dbReference type="GO" id="GO:0016758">
    <property type="term" value="F:hexosyltransferase activity"/>
    <property type="evidence" value="ECO:0007669"/>
    <property type="project" value="InterPro"/>
</dbReference>
<sequence>MKQKKNILVAPLHWGLGHATRCIPIIHALLDSGYRVTLASDGAALALLRIEFPRLECLELPSYNIQYTRKGIFLKLKLLFTLPQIRKTISEEKKFISGLVKEGKIDGIISDNRLGVNSKKVPSVFITHQLNVLSGSTSWLSSKAHQRIIMKFNECWVPDLDGPGSLSGKLGHLKEFRIPVKYIGPLSRMKPQQLPIKYDILCLLSGPEPQRSILEEKLIKIFRGSGKKVVIVRGIVEEVVRKQEDSNLTVINFLPSKELEKLINESDLVICRSGYTTIMDLAVMGKKAFFIPTPGQYEQQYLAKRLASKNVVPFCKQEEFELAKLDMISSYKGLQGYQSNKNLEHLFRLFERE</sequence>
<dbReference type="EMBL" id="CP027062">
    <property type="protein sequence ID" value="AVI50892.1"/>
    <property type="molecule type" value="Genomic_DNA"/>
</dbReference>
<protein>
    <submittedName>
        <fullName evidence="2">Glycosyltransferase</fullName>
    </submittedName>
</protein>
<evidence type="ECO:0000259" key="1">
    <source>
        <dbReference type="Pfam" id="PF04101"/>
    </source>
</evidence>
<proteinExistence type="predicted"/>
<dbReference type="SUPFAM" id="SSF53756">
    <property type="entry name" value="UDP-Glycosyltransferase/glycogen phosphorylase"/>
    <property type="match status" value="1"/>
</dbReference>
<name>A0A2S0HW57_9FLAO</name>
<evidence type="ECO:0000313" key="2">
    <source>
        <dbReference type="EMBL" id="AVI50892.1"/>
    </source>
</evidence>
<dbReference type="Proteomes" id="UP000238442">
    <property type="component" value="Chromosome"/>
</dbReference>
<keyword evidence="3" id="KW-1185">Reference proteome</keyword>
<feature type="domain" description="Glycosyl transferase family 28 C-terminal" evidence="1">
    <location>
        <begin position="228"/>
        <end position="325"/>
    </location>
</feature>
<dbReference type="OrthoDB" id="9803241at2"/>
<organism evidence="2 3">
    <name type="scientific">Pukyongia salina</name>
    <dbReference type="NCBI Taxonomy" id="2094025"/>
    <lineage>
        <taxon>Bacteria</taxon>
        <taxon>Pseudomonadati</taxon>
        <taxon>Bacteroidota</taxon>
        <taxon>Flavobacteriia</taxon>
        <taxon>Flavobacteriales</taxon>
        <taxon>Flavobacteriaceae</taxon>
        <taxon>Pukyongia</taxon>
    </lineage>
</organism>
<dbReference type="Gene3D" id="3.40.50.2000">
    <property type="entry name" value="Glycogen Phosphorylase B"/>
    <property type="match status" value="1"/>
</dbReference>
<dbReference type="PANTHER" id="PTHR21015:SF22">
    <property type="entry name" value="GLYCOSYLTRANSFERASE"/>
    <property type="match status" value="1"/>
</dbReference>
<dbReference type="InterPro" id="IPR007235">
    <property type="entry name" value="Glyco_trans_28_C"/>
</dbReference>
<gene>
    <name evidence="2" type="ORF">C5O00_06775</name>
</gene>
<evidence type="ECO:0000313" key="3">
    <source>
        <dbReference type="Proteomes" id="UP000238442"/>
    </source>
</evidence>